<feature type="chain" id="PRO_5006058250" description="SH3b domain-containing protein" evidence="1">
    <location>
        <begin position="25"/>
        <end position="175"/>
    </location>
</feature>
<evidence type="ECO:0008006" key="3">
    <source>
        <dbReference type="Google" id="ProtNLM"/>
    </source>
</evidence>
<dbReference type="AlphaFoldDB" id="A0A0P0Z9N4"/>
<dbReference type="OrthoDB" id="8457000at2"/>
<sequence>MIPRAVVLIAILGMLSFTTSSGKAQGYDPECERVLLRVCGPVGSYSIRDCAEDYDFWSNIPEFCEADIQTMIETEREVYGQDPDALPDMSEKFGEDSFRGFSYGGILRGGPETGARRLASLYDGQPIEILENTGVWMDGYEWYRVRTDENLIGFHWGGIFCQSGGLRDNGILSYC</sequence>
<evidence type="ECO:0000256" key="1">
    <source>
        <dbReference type="SAM" id="SignalP"/>
    </source>
</evidence>
<proteinExistence type="predicted"/>
<reference evidence="2" key="1">
    <citation type="journal article" date="2015" name="Proc. Natl. Acad. Sci. U.S.A.">
        <title>Bacterial clade with the ribosomal RNA operon on a small plasmid rather than the chromosome.</title>
        <authorList>
            <person name="Anda M."/>
            <person name="Ohtsubo Y."/>
            <person name="Okubo T."/>
            <person name="Sugawara M."/>
            <person name="Nagata Y."/>
            <person name="Tsuda M."/>
            <person name="Minamisawa K."/>
            <person name="Mitsui H."/>
        </authorList>
    </citation>
    <scope>NUCLEOTIDE SEQUENCE</scope>
    <source>
        <strain evidence="2">DSM 15513</strain>
    </source>
</reference>
<dbReference type="EMBL" id="LC066397">
    <property type="protein sequence ID" value="BAT31060.1"/>
    <property type="molecule type" value="Genomic_DNA"/>
</dbReference>
<name>A0A0P0Z9N4_9HYPH</name>
<organism evidence="2">
    <name type="scientific">Fulvimarina pelagi</name>
    <dbReference type="NCBI Taxonomy" id="217511"/>
    <lineage>
        <taxon>Bacteria</taxon>
        <taxon>Pseudomonadati</taxon>
        <taxon>Pseudomonadota</taxon>
        <taxon>Alphaproteobacteria</taxon>
        <taxon>Hyphomicrobiales</taxon>
        <taxon>Aurantimonadaceae</taxon>
        <taxon>Fulvimarina</taxon>
    </lineage>
</organism>
<accession>A0A0P0Z9N4</accession>
<protein>
    <recommendedName>
        <fullName evidence="3">SH3b domain-containing protein</fullName>
    </recommendedName>
</protein>
<feature type="signal peptide" evidence="1">
    <location>
        <begin position="1"/>
        <end position="24"/>
    </location>
</feature>
<dbReference type="RefSeq" id="WP_040488825.1">
    <property type="nucleotide sequence ID" value="NZ_BBWO01000017.1"/>
</dbReference>
<keyword evidence="1" id="KW-0732">Signal</keyword>
<evidence type="ECO:0000313" key="2">
    <source>
        <dbReference type="EMBL" id="BAT31060.1"/>
    </source>
</evidence>